<evidence type="ECO:0000313" key="4">
    <source>
        <dbReference type="Proteomes" id="UP000199462"/>
    </source>
</evidence>
<dbReference type="Gene3D" id="2.60.40.1190">
    <property type="match status" value="1"/>
</dbReference>
<feature type="domain" description="DUF5916" evidence="2">
    <location>
        <begin position="254"/>
        <end position="887"/>
    </location>
</feature>
<dbReference type="InterPro" id="IPR010502">
    <property type="entry name" value="Carb-bd_dom_fam9"/>
</dbReference>
<dbReference type="InterPro" id="IPR045670">
    <property type="entry name" value="DUF5916"/>
</dbReference>
<dbReference type="EMBL" id="FOYX01000001">
    <property type="protein sequence ID" value="SFR63146.1"/>
    <property type="molecule type" value="Genomic_DNA"/>
</dbReference>
<dbReference type="STRING" id="440514.SAMN04488010_1309"/>
<dbReference type="AlphaFoldDB" id="A0A1I6I8V3"/>
<feature type="domain" description="Carbohydrate-binding" evidence="1">
    <location>
        <begin position="59"/>
        <end position="212"/>
    </location>
</feature>
<proteinExistence type="predicted"/>
<name>A0A1I6I8V3_9FLAO</name>
<dbReference type="Proteomes" id="UP000199462">
    <property type="component" value="Unassembled WGS sequence"/>
</dbReference>
<dbReference type="GO" id="GO:0004553">
    <property type="term" value="F:hydrolase activity, hydrolyzing O-glycosyl compounds"/>
    <property type="evidence" value="ECO:0007669"/>
    <property type="project" value="InterPro"/>
</dbReference>
<evidence type="ECO:0000259" key="1">
    <source>
        <dbReference type="Pfam" id="PF06452"/>
    </source>
</evidence>
<protein>
    <submittedName>
        <fullName evidence="3">Carbohydrate family 9 binding domain-like</fullName>
    </submittedName>
</protein>
<dbReference type="Pfam" id="PF06452">
    <property type="entry name" value="CBM9_1"/>
    <property type="match status" value="1"/>
</dbReference>
<dbReference type="Pfam" id="PF19313">
    <property type="entry name" value="DUF5916"/>
    <property type="match status" value="1"/>
</dbReference>
<evidence type="ECO:0000313" key="3">
    <source>
        <dbReference type="EMBL" id="SFR63146.1"/>
    </source>
</evidence>
<sequence length="891" mass="101715">MSLLATKQSTKEPIIMLKYLVSCILFLYVTNTLIAQNEVAKVQREYVTAQLPVDKEIIIDGKLSDSEWDYVQWDDDFTVFEPNNGKKASQLTKFKITYDSKFLYVGIRCFDSIPSKIESRLARRDNFSGDWIEINIDSYNDKRTAFSFNVSAAGVKGDEFVSQNGDYWDSSWNPIWYTASLIDDKGWSAEMKIPFSQLKFGSAEEQIWGLQVHRRYFRGEERSIWQPIGLDAPGWVSEFGKLKGLKNIQPQKQLEIQPFLVNQFDSYPAQNGNPFRDGKDYKLNAGLDAKIGLTNDLTLDLTVNPDFGQVDADPGAIALDGFQIFFEERRPFFIENKNIFDFEFADGNDNIFYSRRIGRSPQSFATITSGEFVDEPTNSTILGAAKFSGKTKNGWSLGLLESVTGNMYADVEDVAGNKRSELVEPLTNYLVGRVQKDFNERNSFVGGIFTATNRNILDNLDFLRRGAYTGGLDFKHNWKNRNYYVEGNFVGSHITGSESAIALTQTSITHLFQRVDASHVSVDANRTSLTGTGGKIEIGKAGGGNWRYDGGVIWRSPELELNDVGFLRQADEIKQTASVSRLFLKTTNLYRKANMQFSQYSTFDFEGNYNRVQYEFQGFINYKNNWWTEVGAAHKPRIFSNTVLRGGPRWRWSEENFAYLFFGSDSRKKMSFTLGYVNSQAAQNNFSLKRYVLRLSYQPFDAFNLSVSSEYEENPNKTQYVTEENYSGTARYITGSIDQKTFSTSIRFNYSLNPNLSIQYYGEPFISRGTYSGFNFVNNPIAKKMEERVTMFSENQISKATSNDAYLIDENIDGTVDYQIENPDFSYVQFRSNLVLRWEYIPGSEIFLVWSQGVVGAGNPNETLGKNLNRQILDQQKDNTFLLKATYRFIL</sequence>
<keyword evidence="4" id="KW-1185">Reference proteome</keyword>
<dbReference type="SUPFAM" id="SSF49344">
    <property type="entry name" value="CBD9-like"/>
    <property type="match status" value="1"/>
</dbReference>
<dbReference type="CDD" id="cd09618">
    <property type="entry name" value="CBM9_like_2"/>
    <property type="match status" value="1"/>
</dbReference>
<reference evidence="4" key="1">
    <citation type="submission" date="2016-10" db="EMBL/GenBank/DDBJ databases">
        <authorList>
            <person name="Varghese N."/>
            <person name="Submissions S."/>
        </authorList>
    </citation>
    <scope>NUCLEOTIDE SEQUENCE [LARGE SCALE GENOMIC DNA]</scope>
    <source>
        <strain evidence="4">DSM 19891</strain>
    </source>
</reference>
<accession>A0A1I6I8V3</accession>
<dbReference type="GO" id="GO:0016052">
    <property type="term" value="P:carbohydrate catabolic process"/>
    <property type="evidence" value="ECO:0007669"/>
    <property type="project" value="InterPro"/>
</dbReference>
<evidence type="ECO:0000259" key="2">
    <source>
        <dbReference type="Pfam" id="PF19313"/>
    </source>
</evidence>
<gene>
    <name evidence="3" type="ORF">SAMN04488010_1309</name>
</gene>
<organism evidence="3 4">
    <name type="scientific">Maribacter stanieri</name>
    <dbReference type="NCBI Taxonomy" id="440514"/>
    <lineage>
        <taxon>Bacteria</taxon>
        <taxon>Pseudomonadati</taxon>
        <taxon>Bacteroidota</taxon>
        <taxon>Flavobacteriia</taxon>
        <taxon>Flavobacteriales</taxon>
        <taxon>Flavobacteriaceae</taxon>
        <taxon>Maribacter</taxon>
    </lineage>
</organism>
<dbReference type="GO" id="GO:0030246">
    <property type="term" value="F:carbohydrate binding"/>
    <property type="evidence" value="ECO:0007669"/>
    <property type="project" value="InterPro"/>
</dbReference>